<dbReference type="PANTHER" id="PTHR11746">
    <property type="entry name" value="O-METHYLTRANSFERASE"/>
    <property type="match status" value="1"/>
</dbReference>
<keyword evidence="2" id="KW-0808">Transferase</keyword>
<comment type="caution">
    <text evidence="5">The sequence shown here is derived from an EMBL/GenBank/DDBJ whole genome shotgun (WGS) entry which is preliminary data.</text>
</comment>
<dbReference type="InterPro" id="IPR029063">
    <property type="entry name" value="SAM-dependent_MTases_sf"/>
</dbReference>
<gene>
    <name evidence="5" type="ORF">KI387_013520</name>
</gene>
<dbReference type="Pfam" id="PF00891">
    <property type="entry name" value="Methyltransf_2"/>
    <property type="match status" value="1"/>
</dbReference>
<keyword evidence="3" id="KW-0949">S-adenosyl-L-methionine</keyword>
<feature type="non-terminal residue" evidence="5">
    <location>
        <position position="97"/>
    </location>
</feature>
<dbReference type="InterPro" id="IPR001077">
    <property type="entry name" value="COMT_C"/>
</dbReference>
<dbReference type="PROSITE" id="PS51683">
    <property type="entry name" value="SAM_OMT_II"/>
    <property type="match status" value="1"/>
</dbReference>
<evidence type="ECO:0000256" key="2">
    <source>
        <dbReference type="ARBA" id="ARBA00022679"/>
    </source>
</evidence>
<dbReference type="InterPro" id="IPR016461">
    <property type="entry name" value="COMT-like"/>
</dbReference>
<feature type="domain" description="O-methyltransferase C-terminal" evidence="4">
    <location>
        <begin position="1"/>
        <end position="97"/>
    </location>
</feature>
<dbReference type="SUPFAM" id="SSF53335">
    <property type="entry name" value="S-adenosyl-L-methionine-dependent methyltransferases"/>
    <property type="match status" value="1"/>
</dbReference>
<dbReference type="GO" id="GO:0032259">
    <property type="term" value="P:methylation"/>
    <property type="evidence" value="ECO:0007669"/>
    <property type="project" value="UniProtKB-KW"/>
</dbReference>
<accession>A0AA38CLH7</accession>
<evidence type="ECO:0000313" key="5">
    <source>
        <dbReference type="EMBL" id="KAH9301937.1"/>
    </source>
</evidence>
<name>A0AA38CLH7_TAXCH</name>
<proteinExistence type="predicted"/>
<keyword evidence="6" id="KW-1185">Reference proteome</keyword>
<protein>
    <recommendedName>
        <fullName evidence="4">O-methyltransferase C-terminal domain-containing protein</fullName>
    </recommendedName>
</protein>
<evidence type="ECO:0000313" key="6">
    <source>
        <dbReference type="Proteomes" id="UP000824469"/>
    </source>
</evidence>
<organism evidence="5 6">
    <name type="scientific">Taxus chinensis</name>
    <name type="common">Chinese yew</name>
    <name type="synonym">Taxus wallichiana var. chinensis</name>
    <dbReference type="NCBI Taxonomy" id="29808"/>
    <lineage>
        <taxon>Eukaryota</taxon>
        <taxon>Viridiplantae</taxon>
        <taxon>Streptophyta</taxon>
        <taxon>Embryophyta</taxon>
        <taxon>Tracheophyta</taxon>
        <taxon>Spermatophyta</taxon>
        <taxon>Pinopsida</taxon>
        <taxon>Pinidae</taxon>
        <taxon>Conifers II</taxon>
        <taxon>Cupressales</taxon>
        <taxon>Taxaceae</taxon>
        <taxon>Taxus</taxon>
    </lineage>
</organism>
<feature type="non-terminal residue" evidence="5">
    <location>
        <position position="1"/>
    </location>
</feature>
<evidence type="ECO:0000256" key="3">
    <source>
        <dbReference type="ARBA" id="ARBA00022691"/>
    </source>
</evidence>
<dbReference type="EMBL" id="JAHRHJ020000009">
    <property type="protein sequence ID" value="KAH9301937.1"/>
    <property type="molecule type" value="Genomic_DNA"/>
</dbReference>
<dbReference type="AlphaFoldDB" id="A0AA38CLH7"/>
<sequence>VEHVGGNMFDGIPSADAIFLKWILHNWDDEHCVTLLKKCYDAIPENGKVIIVEAIIESQGKLRPLQLSADMAMIFCTRGAKERTEEEFRALFEVSGF</sequence>
<dbReference type="GO" id="GO:0008171">
    <property type="term" value="F:O-methyltransferase activity"/>
    <property type="evidence" value="ECO:0007669"/>
    <property type="project" value="InterPro"/>
</dbReference>
<dbReference type="Proteomes" id="UP000824469">
    <property type="component" value="Unassembled WGS sequence"/>
</dbReference>
<evidence type="ECO:0000259" key="4">
    <source>
        <dbReference type="Pfam" id="PF00891"/>
    </source>
</evidence>
<dbReference type="OMA" id="DAILIMW"/>
<reference evidence="5 6" key="1">
    <citation type="journal article" date="2021" name="Nat. Plants">
        <title>The Taxus genome provides insights into paclitaxel biosynthesis.</title>
        <authorList>
            <person name="Xiong X."/>
            <person name="Gou J."/>
            <person name="Liao Q."/>
            <person name="Li Y."/>
            <person name="Zhou Q."/>
            <person name="Bi G."/>
            <person name="Li C."/>
            <person name="Du R."/>
            <person name="Wang X."/>
            <person name="Sun T."/>
            <person name="Guo L."/>
            <person name="Liang H."/>
            <person name="Lu P."/>
            <person name="Wu Y."/>
            <person name="Zhang Z."/>
            <person name="Ro D.K."/>
            <person name="Shang Y."/>
            <person name="Huang S."/>
            <person name="Yan J."/>
        </authorList>
    </citation>
    <scope>NUCLEOTIDE SEQUENCE [LARGE SCALE GENOMIC DNA]</scope>
    <source>
        <strain evidence="5">Ta-2019</strain>
    </source>
</reference>
<keyword evidence="1" id="KW-0489">Methyltransferase</keyword>
<evidence type="ECO:0000256" key="1">
    <source>
        <dbReference type="ARBA" id="ARBA00022603"/>
    </source>
</evidence>
<dbReference type="Gene3D" id="3.40.50.150">
    <property type="entry name" value="Vaccinia Virus protein VP39"/>
    <property type="match status" value="1"/>
</dbReference>